<dbReference type="InterPro" id="IPR055439">
    <property type="entry name" value="Beta-prop_EML_1st"/>
</dbReference>
<dbReference type="Pfam" id="PF23409">
    <property type="entry name" value="Beta-prop_EML"/>
    <property type="match status" value="1"/>
</dbReference>
<dbReference type="Proteomes" id="UP001318040">
    <property type="component" value="Chromosome 6"/>
</dbReference>
<evidence type="ECO:0000256" key="5">
    <source>
        <dbReference type="ARBA" id="ARBA00022701"/>
    </source>
</evidence>
<evidence type="ECO:0000256" key="8">
    <source>
        <dbReference type="PROSITE-ProRule" id="PRU00221"/>
    </source>
</evidence>
<feature type="domain" description="EML-like first beta-propeller" evidence="11">
    <location>
        <begin position="275"/>
        <end position="538"/>
    </location>
</feature>
<dbReference type="GeneID" id="116939724"/>
<keyword evidence="13" id="KW-1185">Reference proteome</keyword>
<dbReference type="FunFam" id="2.130.10.10:FF:000005">
    <property type="entry name" value="Putative echinoderm microtubule-associated protein-like 1"/>
    <property type="match status" value="1"/>
</dbReference>
<proteinExistence type="inferred from homology"/>
<evidence type="ECO:0000259" key="11">
    <source>
        <dbReference type="Pfam" id="PF23409"/>
    </source>
</evidence>
<feature type="coiled-coil region" evidence="9">
    <location>
        <begin position="39"/>
        <end position="66"/>
    </location>
</feature>
<dbReference type="FunFam" id="2.130.10.10:FF:000011">
    <property type="entry name" value="Echinoderm microtubule-associated protein-like 2 isoform 1"/>
    <property type="match status" value="1"/>
</dbReference>
<keyword evidence="3" id="KW-0963">Cytoplasm</keyword>
<dbReference type="InterPro" id="IPR001680">
    <property type="entry name" value="WD40_rpt"/>
</dbReference>
<dbReference type="GO" id="GO:0008017">
    <property type="term" value="F:microtubule binding"/>
    <property type="evidence" value="ECO:0007669"/>
    <property type="project" value="TreeGrafter"/>
</dbReference>
<evidence type="ECO:0000256" key="2">
    <source>
        <dbReference type="ARBA" id="ARBA00006489"/>
    </source>
</evidence>
<dbReference type="InterPro" id="IPR050630">
    <property type="entry name" value="WD_repeat_EMAP"/>
</dbReference>
<evidence type="ECO:0000256" key="9">
    <source>
        <dbReference type="SAM" id="Coils"/>
    </source>
</evidence>
<feature type="repeat" description="WD" evidence="8">
    <location>
        <begin position="632"/>
        <end position="673"/>
    </location>
</feature>
<dbReference type="PANTHER" id="PTHR13720:SF22">
    <property type="entry name" value="ECHINODERM MICROTUBULE-ASSOCIATED PROTEIN-LIKE 1"/>
    <property type="match status" value="1"/>
</dbReference>
<dbReference type="Gene3D" id="2.130.10.10">
    <property type="entry name" value="YVTN repeat-like/Quinoprotein amine dehydrogenase"/>
    <property type="match status" value="2"/>
</dbReference>
<evidence type="ECO:0000313" key="14">
    <source>
        <dbReference type="RefSeq" id="XP_032804376.1"/>
    </source>
</evidence>
<dbReference type="InterPro" id="IPR005108">
    <property type="entry name" value="HELP"/>
</dbReference>
<accession>A0AAJ7STC2</accession>
<keyword evidence="9" id="KW-0175">Coiled coil</keyword>
<dbReference type="Pfam" id="PF23414">
    <property type="entry name" value="Beta-prop_EML_2"/>
    <property type="match status" value="1"/>
</dbReference>
<feature type="repeat" description="WD" evidence="8">
    <location>
        <begin position="549"/>
        <end position="590"/>
    </location>
</feature>
<dbReference type="SMART" id="SM00320">
    <property type="entry name" value="WD40"/>
    <property type="match status" value="10"/>
</dbReference>
<dbReference type="InterPro" id="IPR015943">
    <property type="entry name" value="WD40/YVTN_repeat-like_dom_sf"/>
</dbReference>
<reference evidence="14" key="1">
    <citation type="submission" date="2025-08" db="UniProtKB">
        <authorList>
            <consortium name="RefSeq"/>
        </authorList>
    </citation>
    <scope>IDENTIFICATION</scope>
    <source>
        <tissue evidence="14">Sperm</tissue>
    </source>
</reference>
<feature type="domain" description="EML-like second beta-propeller" evidence="12">
    <location>
        <begin position="556"/>
        <end position="824"/>
    </location>
</feature>
<dbReference type="GO" id="GO:0005874">
    <property type="term" value="C:microtubule"/>
    <property type="evidence" value="ECO:0007669"/>
    <property type="project" value="UniProtKB-KW"/>
</dbReference>
<evidence type="ECO:0000256" key="10">
    <source>
        <dbReference type="SAM" id="MobiDB-lite"/>
    </source>
</evidence>
<dbReference type="PROSITE" id="PS50082">
    <property type="entry name" value="WD_REPEATS_2"/>
    <property type="match status" value="4"/>
</dbReference>
<organism evidence="13 14">
    <name type="scientific">Petromyzon marinus</name>
    <name type="common">Sea lamprey</name>
    <dbReference type="NCBI Taxonomy" id="7757"/>
    <lineage>
        <taxon>Eukaryota</taxon>
        <taxon>Metazoa</taxon>
        <taxon>Chordata</taxon>
        <taxon>Craniata</taxon>
        <taxon>Vertebrata</taxon>
        <taxon>Cyclostomata</taxon>
        <taxon>Hyperoartia</taxon>
        <taxon>Petromyzontiformes</taxon>
        <taxon>Petromyzontidae</taxon>
        <taxon>Petromyzon</taxon>
    </lineage>
</organism>
<evidence type="ECO:0000256" key="6">
    <source>
        <dbReference type="ARBA" id="ARBA00022737"/>
    </source>
</evidence>
<feature type="region of interest" description="Disordered" evidence="10">
    <location>
        <begin position="100"/>
        <end position="191"/>
    </location>
</feature>
<dbReference type="RefSeq" id="XP_032804376.1">
    <property type="nucleotide sequence ID" value="XM_032948485.1"/>
</dbReference>
<dbReference type="SUPFAM" id="SSF50978">
    <property type="entry name" value="WD40 repeat-like"/>
    <property type="match status" value="3"/>
</dbReference>
<evidence type="ECO:0000256" key="1">
    <source>
        <dbReference type="ARBA" id="ARBA00004245"/>
    </source>
</evidence>
<comment type="subcellular location">
    <subcellularLocation>
        <location evidence="1">Cytoplasm</location>
        <location evidence="1">Cytoskeleton</location>
    </subcellularLocation>
</comment>
<dbReference type="GO" id="GO:0072686">
    <property type="term" value="C:mitotic spindle"/>
    <property type="evidence" value="ECO:0007669"/>
    <property type="project" value="TreeGrafter"/>
</dbReference>
<dbReference type="InterPro" id="IPR036322">
    <property type="entry name" value="WD40_repeat_dom_sf"/>
</dbReference>
<keyword evidence="4 8" id="KW-0853">WD repeat</keyword>
<feature type="repeat" description="WD" evidence="8">
    <location>
        <begin position="790"/>
        <end position="825"/>
    </location>
</feature>
<dbReference type="KEGG" id="pmrn:116939724"/>
<dbReference type="PROSITE" id="PS50294">
    <property type="entry name" value="WD_REPEATS_REGION"/>
    <property type="match status" value="2"/>
</dbReference>
<name>A0AAJ7STC2_PETMA</name>
<keyword evidence="5" id="KW-0493">Microtubule</keyword>
<evidence type="ECO:0000313" key="13">
    <source>
        <dbReference type="Proteomes" id="UP001318040"/>
    </source>
</evidence>
<evidence type="ECO:0000256" key="4">
    <source>
        <dbReference type="ARBA" id="ARBA00022574"/>
    </source>
</evidence>
<dbReference type="PANTHER" id="PTHR13720">
    <property type="entry name" value="WD-40 REPEAT PROTEIN"/>
    <property type="match status" value="1"/>
</dbReference>
<dbReference type="CDD" id="cd21931">
    <property type="entry name" value="TD_EMAP-like"/>
    <property type="match status" value="1"/>
</dbReference>
<dbReference type="InterPro" id="IPR055442">
    <property type="entry name" value="Beta-prop_EML-like_2nd"/>
</dbReference>
<keyword evidence="7" id="KW-0206">Cytoskeleton</keyword>
<gene>
    <name evidence="14" type="primary">EML1</name>
</gene>
<evidence type="ECO:0000256" key="7">
    <source>
        <dbReference type="ARBA" id="ARBA00023212"/>
    </source>
</evidence>
<dbReference type="GO" id="GO:0000226">
    <property type="term" value="P:microtubule cytoskeleton organization"/>
    <property type="evidence" value="ECO:0007669"/>
    <property type="project" value="TreeGrafter"/>
</dbReference>
<dbReference type="InterPro" id="IPR049813">
    <property type="entry name" value="Elp-1-like_TD"/>
</dbReference>
<comment type="similarity">
    <text evidence="2">Belongs to the WD repeat EMAP family.</text>
</comment>
<feature type="repeat" description="WD" evidence="8">
    <location>
        <begin position="678"/>
        <end position="719"/>
    </location>
</feature>
<dbReference type="Pfam" id="PF03451">
    <property type="entry name" value="HELP"/>
    <property type="match status" value="1"/>
</dbReference>
<sequence>MEDGWISFADRYDTSALLHFCTPDDVGPSEGLAGGDGGGAELVERLSALEQRVAMQEDEIHILKAALADVIRRLHAAPDGMASPPGLLARRGPTKAVGRQGLVSLPSRPSIGNGANTPRKATPPSSYSPTPAKLLGANSNLGKGKRSSSMERLPSSVRRDGSETRGLRGRAASTTSCSSKKPGDSKPKDPVYNYEEGYVKMYLRGRPITMYLPQDMVEDYRLDTKLEPPAEKLKLNWVYGYRGKDCRNNLYLLPTGEMVYFIASVVVLYSPEEGNQRHYLEHNDDVKCLAIHPDRITIATGQVVGTGKDGKTLPAHVRVWDSVSLKTLHVIGTGVFERGILCLAFSKTNCGLLCAVDDGNEHVLSVWDWQQGNKLADIKCSNEAVFAADFHPMDPRAIVTCGKSHVHFWTLEGNSLSKKQGIFEKHDKPKYVLCVTFAENGDAITGDSSGNIFVWGRGTNRITHAIVGAHDGGIFTLCMQRDGTLVSGGKDRRLVTWDTAYRKTGETEIPEAFGPVRTVAEGRGDAVLVGTTRNAVLLGSLTGDFTPVVQGHTDELWGLAVHPLKCQFLTCASDKQAILWDTSTHQPIWIKTLEDPAQSADFHPAGAVLAIGTSTGRWMVFDAETRDLVSLHTDGAEQISVMRYSPDGSFLAVGSHDNFVYVYSVNEGGRKYTRAGKCSGHSSFITHLDWSTDGTYLMSNSGDYEILYWTAASCKQVTSVAPTRDVDWATYTCVLGFYVYGVWSDGSDGTDINALCRSHSRRVLAIADDFGKVQLFPFPSAQPKAPSHVYGGHSSHVTNVLFTRDDSLLLSTGGKDCSVMQWRLS</sequence>
<evidence type="ECO:0000256" key="3">
    <source>
        <dbReference type="ARBA" id="ARBA00022490"/>
    </source>
</evidence>
<protein>
    <submittedName>
        <fullName evidence="14">Echinoderm microtubule-associated protein-like 1 isoform X1</fullName>
    </submittedName>
</protein>
<feature type="compositionally biased region" description="Basic and acidic residues" evidence="10">
    <location>
        <begin position="157"/>
        <end position="166"/>
    </location>
</feature>
<evidence type="ECO:0000259" key="12">
    <source>
        <dbReference type="Pfam" id="PF23414"/>
    </source>
</evidence>
<dbReference type="AlphaFoldDB" id="A0AAJ7STC2"/>
<keyword evidence="6" id="KW-0677">Repeat</keyword>
<feature type="compositionally biased region" description="Low complexity" evidence="10">
    <location>
        <begin position="122"/>
        <end position="131"/>
    </location>
</feature>